<dbReference type="PROSITE" id="PS51257">
    <property type="entry name" value="PROKAR_LIPOPROTEIN"/>
    <property type="match status" value="1"/>
</dbReference>
<dbReference type="Proteomes" id="UP001606099">
    <property type="component" value="Unassembled WGS sequence"/>
</dbReference>
<feature type="signal peptide" evidence="1">
    <location>
        <begin position="1"/>
        <end position="28"/>
    </location>
</feature>
<dbReference type="SUPFAM" id="SSF56954">
    <property type="entry name" value="Outer membrane efflux proteins (OEP)"/>
    <property type="match status" value="1"/>
</dbReference>
<proteinExistence type="predicted"/>
<dbReference type="EMBL" id="JBIGHZ010000001">
    <property type="protein sequence ID" value="MFG6447322.1"/>
    <property type="molecule type" value="Genomic_DNA"/>
</dbReference>
<keyword evidence="3" id="KW-1185">Reference proteome</keyword>
<evidence type="ECO:0000313" key="3">
    <source>
        <dbReference type="Proteomes" id="UP001606099"/>
    </source>
</evidence>
<gene>
    <name evidence="2" type="ORF">ACG0Z6_03590</name>
</gene>
<dbReference type="PANTHER" id="PTHR30203:SF24">
    <property type="entry name" value="BLR4935 PROTEIN"/>
    <property type="match status" value="1"/>
</dbReference>
<organism evidence="2 3">
    <name type="scientific">Roseateles rivi</name>
    <dbReference type="NCBI Taxonomy" id="3299028"/>
    <lineage>
        <taxon>Bacteria</taxon>
        <taxon>Pseudomonadati</taxon>
        <taxon>Pseudomonadota</taxon>
        <taxon>Betaproteobacteria</taxon>
        <taxon>Burkholderiales</taxon>
        <taxon>Sphaerotilaceae</taxon>
        <taxon>Roseateles</taxon>
    </lineage>
</organism>
<dbReference type="Gene3D" id="1.20.1600.10">
    <property type="entry name" value="Outer membrane efflux proteins (OEP)"/>
    <property type="match status" value="1"/>
</dbReference>
<reference evidence="2 3" key="1">
    <citation type="submission" date="2024-08" db="EMBL/GenBank/DDBJ databases">
        <authorList>
            <person name="Lu H."/>
        </authorList>
    </citation>
    <scope>NUCLEOTIDE SEQUENCE [LARGE SCALE GENOMIC DNA]</scope>
    <source>
        <strain evidence="2 3">BYS180W</strain>
    </source>
</reference>
<sequence length="475" mass="52195">MQTSRRFPSAMRLTALALALVLSGCASLSPDGGSAPLDSLAKQHFQQGLKPQTSEQDRAALEARVQELLAQPLSAQSAVQLTLLRHQGLQAQLQALGVADAQRVQASQLPNPGLHFGRLQRQGESGPAIEYERGFSLALSQWLTLPWRAQLEQRRFEAQQRQAAVNMLQLAAQTRKAFYQAVAADQTLRYMKDALLAAEAGAELARRMKKAGNFNRLQQLREQSFLADAQAGVLRAQAQQVAAREQLLRQLGLESDAAMRLPEQLPELPKALPERTGLEQQALNERLDVQAAKAQTEALARNLGLTRSTRLINVLELGYAHNSATAEPRQTGYSVSLELPLFDWGGARVAQAQGLYMQSLHETAQLALEARSEVREAHQNWQLAWQLARHQQQQALPLAREISDENLLRYNGMFIGVFELLADARNQISAVQNAIQAQRDFWLAQTDLDMALLGRPSMSRMAAPSGAAPAAAGGH</sequence>
<name>A0ABW7FSK7_9BURK</name>
<protein>
    <submittedName>
        <fullName evidence="2">TolC family protein</fullName>
    </submittedName>
</protein>
<comment type="caution">
    <text evidence="2">The sequence shown here is derived from an EMBL/GenBank/DDBJ whole genome shotgun (WGS) entry which is preliminary data.</text>
</comment>
<evidence type="ECO:0000256" key="1">
    <source>
        <dbReference type="SAM" id="SignalP"/>
    </source>
</evidence>
<dbReference type="PANTHER" id="PTHR30203">
    <property type="entry name" value="OUTER MEMBRANE CATION EFFLUX PROTEIN"/>
    <property type="match status" value="1"/>
</dbReference>
<evidence type="ECO:0000313" key="2">
    <source>
        <dbReference type="EMBL" id="MFG6447322.1"/>
    </source>
</evidence>
<feature type="chain" id="PRO_5047149209" evidence="1">
    <location>
        <begin position="29"/>
        <end position="475"/>
    </location>
</feature>
<keyword evidence="1" id="KW-0732">Signal</keyword>
<accession>A0ABW7FSK7</accession>
<dbReference type="RefSeq" id="WP_394458688.1">
    <property type="nucleotide sequence ID" value="NZ_JBIGHZ010000001.1"/>
</dbReference>
<dbReference type="InterPro" id="IPR010131">
    <property type="entry name" value="MdtP/NodT-like"/>
</dbReference>